<feature type="binding site" evidence="8">
    <location>
        <position position="222"/>
    </location>
    <ligand>
        <name>Zn(2+)</name>
        <dbReference type="ChEBI" id="CHEBI:29105"/>
    </ligand>
</feature>
<evidence type="ECO:0000256" key="8">
    <source>
        <dbReference type="PIRSR" id="PIRSR038994-3"/>
    </source>
</evidence>
<feature type="binding site" evidence="7">
    <location>
        <position position="146"/>
    </location>
    <ligand>
        <name>substrate</name>
    </ligand>
</feature>
<organism evidence="10">
    <name type="scientific">Gracilinema caldarium</name>
    <dbReference type="NCBI Taxonomy" id="215591"/>
    <lineage>
        <taxon>Bacteria</taxon>
        <taxon>Pseudomonadati</taxon>
        <taxon>Spirochaetota</taxon>
        <taxon>Spirochaetia</taxon>
        <taxon>Spirochaetales</taxon>
        <taxon>Breznakiellaceae</taxon>
        <taxon>Gracilinema</taxon>
    </lineage>
</organism>
<dbReference type="PIRSF" id="PIRSF038994">
    <property type="entry name" value="NagA"/>
    <property type="match status" value="1"/>
</dbReference>
<dbReference type="InterPro" id="IPR006680">
    <property type="entry name" value="Amidohydro-rel"/>
</dbReference>
<feature type="binding site" evidence="8">
    <location>
        <position position="135"/>
    </location>
    <ligand>
        <name>Zn(2+)</name>
        <dbReference type="ChEBI" id="CHEBI:29105"/>
    </ligand>
</feature>
<accession>A0A7C3HY88</accession>
<name>A0A7C3HY88_9SPIR</name>
<dbReference type="Pfam" id="PF01979">
    <property type="entry name" value="Amidohydro_1"/>
    <property type="match status" value="1"/>
</dbReference>
<comment type="cofactor">
    <cofactor evidence="8">
        <name>a divalent metal cation</name>
        <dbReference type="ChEBI" id="CHEBI:60240"/>
    </cofactor>
    <text evidence="8">Binds 1 divalent metal cation per subunit.</text>
</comment>
<gene>
    <name evidence="10" type="primary">nagA</name>
    <name evidence="10" type="ORF">ENS59_11445</name>
</gene>
<evidence type="ECO:0000256" key="5">
    <source>
        <dbReference type="PIRNR" id="PIRNR038994"/>
    </source>
</evidence>
<feature type="domain" description="Amidohydrolase-related" evidence="9">
    <location>
        <begin position="57"/>
        <end position="383"/>
    </location>
</feature>
<feature type="binding site" evidence="7">
    <location>
        <position position="257"/>
    </location>
    <ligand>
        <name>substrate</name>
    </ligand>
</feature>
<dbReference type="EC" id="3.5.1.25" evidence="10"/>
<keyword evidence="4 5" id="KW-0119">Carbohydrate metabolism</keyword>
<protein>
    <submittedName>
        <fullName evidence="10">N-acetylglucosamine-6-phosphate deacetylase</fullName>
        <ecNumber evidence="10">3.5.1.25</ecNumber>
    </submittedName>
</protein>
<sequence>MGSLCIYNGTVLTGFAAMEHCAVFIEGGVISDVFSQRRFEQKRFSTDVQLIDAGGSYIAPGLIDTHIHGFGGFGTDDASTESVVEMSRLLAGYGVTAFNPTLYPAEPKAMLEAVRKVSAAIGKESGAKVMGLHLEGPFISPDRLGVQRPETLSPVDLSFMEELWEASGGHIVNMTVAPELKNMRELALFCVKKGIVLQAGHTNANYENMVEGMQVGILHTTHLFNAMSKLDHRNPNAVGTVLIHPEMSCEIIADGFHVHPDLFTLLRRDKPVDKIVLVTDALKPTEQKEGPFIANGEEVVLRDGVFHRRIDDVIAGSSLTMIRGIQNLVRFGFSLEEAVKAASTNPAQVMRFARRGTIIPGNEADLVVFDTQFQVLATVVGGNLKKNLLGA</sequence>
<proteinExistence type="inferred from homology"/>
<reference evidence="10" key="1">
    <citation type="journal article" date="2020" name="mSystems">
        <title>Genome- and Community-Level Interaction Insights into Carbon Utilization and Element Cycling Functions of Hydrothermarchaeota in Hydrothermal Sediment.</title>
        <authorList>
            <person name="Zhou Z."/>
            <person name="Liu Y."/>
            <person name="Xu W."/>
            <person name="Pan J."/>
            <person name="Luo Z.H."/>
            <person name="Li M."/>
        </authorList>
    </citation>
    <scope>NUCLEOTIDE SEQUENCE [LARGE SCALE GENOMIC DNA]</scope>
    <source>
        <strain evidence="10">SpSt-503</strain>
    </source>
</reference>
<dbReference type="CDD" id="cd00854">
    <property type="entry name" value="NagA"/>
    <property type="match status" value="1"/>
</dbReference>
<feature type="binding site" evidence="7">
    <location>
        <position position="233"/>
    </location>
    <ligand>
        <name>substrate</name>
    </ligand>
</feature>
<dbReference type="GO" id="GO:0008448">
    <property type="term" value="F:N-acetylglucosamine-6-phosphate deacetylase activity"/>
    <property type="evidence" value="ECO:0007669"/>
    <property type="project" value="UniProtKB-EC"/>
</dbReference>
<dbReference type="PANTHER" id="PTHR11113:SF14">
    <property type="entry name" value="N-ACETYLGLUCOSAMINE-6-PHOSPHATE DEACETYLASE"/>
    <property type="match status" value="1"/>
</dbReference>
<dbReference type="InterPro" id="IPR011059">
    <property type="entry name" value="Metal-dep_hydrolase_composite"/>
</dbReference>
<evidence type="ECO:0000259" key="9">
    <source>
        <dbReference type="Pfam" id="PF01979"/>
    </source>
</evidence>
<dbReference type="GO" id="GO:0006046">
    <property type="term" value="P:N-acetylglucosamine catabolic process"/>
    <property type="evidence" value="ECO:0007669"/>
    <property type="project" value="TreeGrafter"/>
</dbReference>
<dbReference type="PANTHER" id="PTHR11113">
    <property type="entry name" value="N-ACETYLGLUCOSAMINE-6-PHOSPHATE DEACETYLASE"/>
    <property type="match status" value="1"/>
</dbReference>
<keyword evidence="2 8" id="KW-0479">Metal-binding</keyword>
<evidence type="ECO:0000256" key="6">
    <source>
        <dbReference type="PIRSR" id="PIRSR038994-1"/>
    </source>
</evidence>
<dbReference type="AlphaFoldDB" id="A0A7C3HY88"/>
<evidence type="ECO:0000256" key="4">
    <source>
        <dbReference type="ARBA" id="ARBA00023277"/>
    </source>
</evidence>
<dbReference type="SUPFAM" id="SSF51338">
    <property type="entry name" value="Composite domain of metallo-dependent hydrolases"/>
    <property type="match status" value="1"/>
</dbReference>
<dbReference type="SUPFAM" id="SSF51556">
    <property type="entry name" value="Metallo-dependent hydrolases"/>
    <property type="match status" value="1"/>
</dbReference>
<dbReference type="InterPro" id="IPR032466">
    <property type="entry name" value="Metal_Hydrolase"/>
</dbReference>
<evidence type="ECO:0000256" key="3">
    <source>
        <dbReference type="ARBA" id="ARBA00022801"/>
    </source>
</evidence>
<feature type="binding site" evidence="7">
    <location>
        <begin position="225"/>
        <end position="226"/>
    </location>
    <ligand>
        <name>substrate</name>
    </ligand>
</feature>
<dbReference type="InterPro" id="IPR003764">
    <property type="entry name" value="GlcNAc_6-P_deAcase"/>
</dbReference>
<comment type="caution">
    <text evidence="10">The sequence shown here is derived from an EMBL/GenBank/DDBJ whole genome shotgun (WGS) entry which is preliminary data.</text>
</comment>
<evidence type="ECO:0000313" key="10">
    <source>
        <dbReference type="EMBL" id="HFH30099.1"/>
    </source>
</evidence>
<feature type="binding site" evidence="7">
    <location>
        <begin position="314"/>
        <end position="316"/>
    </location>
    <ligand>
        <name>substrate</name>
    </ligand>
</feature>
<keyword evidence="3 5" id="KW-0378">Hydrolase</keyword>
<evidence type="ECO:0000256" key="2">
    <source>
        <dbReference type="ARBA" id="ARBA00022723"/>
    </source>
</evidence>
<feature type="binding site" evidence="8">
    <location>
        <position position="201"/>
    </location>
    <ligand>
        <name>Zn(2+)</name>
        <dbReference type="ChEBI" id="CHEBI:29105"/>
    </ligand>
</feature>
<dbReference type="EMBL" id="DSVL01000351">
    <property type="protein sequence ID" value="HFH30099.1"/>
    <property type="molecule type" value="Genomic_DNA"/>
</dbReference>
<comment type="similarity">
    <text evidence="1 5">Belongs to the metallo-dependent hydrolases superfamily. NagA family.</text>
</comment>
<dbReference type="Gene3D" id="3.20.20.140">
    <property type="entry name" value="Metal-dependent hydrolases"/>
    <property type="match status" value="1"/>
</dbReference>
<evidence type="ECO:0000256" key="1">
    <source>
        <dbReference type="ARBA" id="ARBA00010716"/>
    </source>
</evidence>
<dbReference type="NCBIfam" id="TIGR00221">
    <property type="entry name" value="nagA"/>
    <property type="match status" value="1"/>
</dbReference>
<feature type="active site" description="Proton donor/acceptor" evidence="6">
    <location>
        <position position="280"/>
    </location>
</feature>
<dbReference type="Gene3D" id="2.30.40.10">
    <property type="entry name" value="Urease, subunit C, domain 1"/>
    <property type="match status" value="1"/>
</dbReference>
<dbReference type="GO" id="GO:0046872">
    <property type="term" value="F:metal ion binding"/>
    <property type="evidence" value="ECO:0007669"/>
    <property type="project" value="UniProtKB-KW"/>
</dbReference>
<evidence type="ECO:0000256" key="7">
    <source>
        <dbReference type="PIRSR" id="PIRSR038994-2"/>
    </source>
</evidence>